<feature type="coiled-coil region" evidence="1">
    <location>
        <begin position="68"/>
        <end position="102"/>
    </location>
</feature>
<feature type="non-terminal residue" evidence="4">
    <location>
        <position position="2041"/>
    </location>
</feature>
<feature type="region of interest" description="Disordered" evidence="2">
    <location>
        <begin position="952"/>
        <end position="976"/>
    </location>
</feature>
<dbReference type="Pfam" id="PF15246">
    <property type="entry name" value="NCKAP5"/>
    <property type="match status" value="1"/>
</dbReference>
<feature type="compositionally biased region" description="Polar residues" evidence="2">
    <location>
        <begin position="1084"/>
        <end position="1100"/>
    </location>
</feature>
<feature type="region of interest" description="Disordered" evidence="2">
    <location>
        <begin position="1934"/>
        <end position="1963"/>
    </location>
</feature>
<dbReference type="EMBL" id="VYZL01001519">
    <property type="protein sequence ID" value="NWR57670.1"/>
    <property type="molecule type" value="Genomic_DNA"/>
</dbReference>
<dbReference type="GO" id="GO:0007019">
    <property type="term" value="P:microtubule depolymerization"/>
    <property type="evidence" value="ECO:0007669"/>
    <property type="project" value="TreeGrafter"/>
</dbReference>
<feature type="compositionally biased region" description="Polar residues" evidence="2">
    <location>
        <begin position="1491"/>
        <end position="1510"/>
    </location>
</feature>
<organism evidence="4 5">
    <name type="scientific">Bucorvus abyssinicus</name>
    <name type="common">Northern ground-hornbill</name>
    <name type="synonym">Abyssinian ground-hornbill</name>
    <dbReference type="NCBI Taxonomy" id="153643"/>
    <lineage>
        <taxon>Eukaryota</taxon>
        <taxon>Metazoa</taxon>
        <taxon>Chordata</taxon>
        <taxon>Craniata</taxon>
        <taxon>Vertebrata</taxon>
        <taxon>Euteleostomi</taxon>
        <taxon>Archelosauria</taxon>
        <taxon>Archosauria</taxon>
        <taxon>Dinosauria</taxon>
        <taxon>Saurischia</taxon>
        <taxon>Theropoda</taxon>
        <taxon>Coelurosauria</taxon>
        <taxon>Aves</taxon>
        <taxon>Neognathae</taxon>
        <taxon>Neoaves</taxon>
        <taxon>Telluraves</taxon>
        <taxon>Coraciimorphae</taxon>
        <taxon>Bucerotiformes</taxon>
        <taxon>Bucorvidae</taxon>
        <taxon>Bucorvus</taxon>
    </lineage>
</organism>
<dbReference type="InterPro" id="IPR026163">
    <property type="entry name" value="Nckap5l"/>
</dbReference>
<proteinExistence type="predicted"/>
<feature type="region of interest" description="Disordered" evidence="2">
    <location>
        <begin position="1992"/>
        <end position="2020"/>
    </location>
</feature>
<evidence type="ECO:0000313" key="5">
    <source>
        <dbReference type="Proteomes" id="UP000551127"/>
    </source>
</evidence>
<feature type="compositionally biased region" description="Basic and acidic residues" evidence="2">
    <location>
        <begin position="1939"/>
        <end position="1954"/>
    </location>
</feature>
<feature type="compositionally biased region" description="Low complexity" evidence="2">
    <location>
        <begin position="1162"/>
        <end position="1174"/>
    </location>
</feature>
<feature type="region of interest" description="Disordered" evidence="2">
    <location>
        <begin position="128"/>
        <end position="159"/>
    </location>
</feature>
<evidence type="ECO:0000256" key="2">
    <source>
        <dbReference type="SAM" id="MobiDB-lite"/>
    </source>
</evidence>
<keyword evidence="5" id="KW-1185">Reference proteome</keyword>
<sequence length="2041" mass="224871">EYMDSNKYIEHLVTQLEEQRWNLWRQKLSVARLQREVAQSKSEGAMREKLIHELEEERHLRLESEKRLREVTLESERSRAQMRGLQEQFSRMEETVRNLLQSQGSPGQHGEGTVNIMKVYQEKLSEDSRKCKDGMEKIHTPADEDSRSESSSTEEEKEKTKLLLERLKALEAENSALALENENQREQYERCLDEVANQVVQALLTQKDLREECIKLKTRVFDLEQQNRTLSVLFQQKVKPASDLLLQKLHSRILDLSSGDLLSEAERNRSPMQSRTADAQIHECQQNVKSSIPVIKCQSQLNMTGPSRLYPRSSCSSSELSLSSACSEYSSGSSYTWNDGKTCSKRSSVSWDKRISIGSSLPSNLSSPADDLPPTRIKENHILEGLKKLQKQKILLESPSVISKWGYKDCMNSNEGIYSPGVKCGSHNEQTHCKPMEIGSICIEHNKTFSYDSDSHDEADDDSSSLLLLQEVPSKDCRTYCNKLTHSISDSLFDWDPDRKHLLERSSCFNSKERPEKLTNFVSGFQAEVKSCTRAKLPEIQLNQSHANTGWKDLNFQLSDTDDNEVLDELHIESSDEKSPSDLLATPFTEKYTKTSDVLKVTENSQFVSANKEEKQLSARSDIRPRTGNFIKQQKVIKKTSSEECITVIFDAEDGEPIEFSSHQTGVVTVTRNEISINQPQSRSGAEYTELIPQGITDLQTGTNAGNYTALEGPENETEKQSLEDNTGHKNAVVPMTCSESSRCGRVTLQNTPRQKLVKPAYDVSYKASSSSTVHAGINQKPNLTKIPSRGKLSPQKTVMTESKETPVAQPVGPATLEKSPALPPVKLSRFKKAQSPPHSFDSKVDFQVPKPPAHLLPGLKRPGRGDGSKYPKSQSPALPQHLIEPSDYGEPPTRDFHCDLASVEARSPSPPLPPGRSTSLLIRPNYAHSPPVAVKLGGAGPSETAKNILKSSPLKGTVNSGFHNQSHHEMQAKNVSSGAKIELSYLQENAEAIMQNKCITQQPHSACQGLSKVSTKQVCPKSPNQLGLHRNREFSSTDFPTARSFSLGCPSLETTSSQNTSSSKKDISSDSGVDQPQKMPNILSATPQCHTTSTSEPLLSQVNNSPMSTLFHGSDTAHATQNSNEKGMKTRLPVGLKLFVKSPQLLRKSSTVPGKQEKDSINAASKSNVSSSKYKQNESVSVTTRGATDAELKDSTSDTEVKNNFTVGLSMDPASPHSHESSNLVVDRVDGLENKLVKRSVSSNNKSHLKPALGMNGAKARSQSFSIHTGEKPSAAVTEGPGKVRTQIITNTSDRGNSLTRQNSAMEGLQIRTVPGSAVTPETPSCAPKSTENSYSRQGSPGNMSSCNSHHGSPSKLPFRSSSKVDLFHNTSKCDGNKPFSQKDACSLSVQSEKSTGSFKHEAPSKKSVLPADLEFETSATVSSKQISSFQSLDGIKCLHKLEATKSRRQQMSLKLAEASEKVTNVLSSPASQPTIEEKVMLCIQENVQKGHGQTKSPTAETKQKTGPSIASWFGFRKSKLPALSSRKTDVPKTKVEKKDVKVSGFGIKQAKLERRKEKKKIEQHCEIENEINRKTDNGDILAGVTESRSMKPSRDTPVEIECEQVQGSTTATYSPKDSFMKELLNRSVSKGSSQGSSLCGNSISSQGNHKKNSNTKADMEMQYQTLAKVVTENLQEEEEDTMTRSTCQSHVIEACCQMRTLDSGIGTFPLPDSGNRSTGRHTSKQESALETEVLAPSEQVLSGPSVKAKTLEREVPSTAKSQESMESIISHSTSDPAMSAKGIRPFQSRLSKPASSGIINLAKQSEQVPSSVTSASLEHTEETAANRKVLPEWTTKKTAKSKDRTLRVCTYSASSSDTELEPEYERSYFRTAEETFVELTKSNKQAEPEKQRKSFLGNPMSILDLYQQSFYGHFGEDGPEQLTHYSLIEQLSGASSKDSKGKESPSKLKQTEETEEDSQNRLSKISLESLNNFNSNNVLLLEKEKNCLNKAEGQKEENGQKAAASLNSSGRHDMDNLESLSDSLYDSFSSCASQGSNDG</sequence>
<name>A0A7K4YF24_BUCAB</name>
<feature type="region of interest" description="Disordered" evidence="2">
    <location>
        <begin position="1709"/>
        <end position="1743"/>
    </location>
</feature>
<feature type="region of interest" description="Disordered" evidence="2">
    <location>
        <begin position="1148"/>
        <end position="1200"/>
    </location>
</feature>
<dbReference type="Proteomes" id="UP000551127">
    <property type="component" value="Unassembled WGS sequence"/>
</dbReference>
<dbReference type="GO" id="GO:0035371">
    <property type="term" value="C:microtubule plus-end"/>
    <property type="evidence" value="ECO:0007669"/>
    <property type="project" value="TreeGrafter"/>
</dbReference>
<reference evidence="4 5" key="1">
    <citation type="submission" date="2019-09" db="EMBL/GenBank/DDBJ databases">
        <title>Bird 10,000 Genomes (B10K) Project - Family phase.</title>
        <authorList>
            <person name="Zhang G."/>
        </authorList>
    </citation>
    <scope>NUCLEOTIDE SEQUENCE [LARGE SCALE GENOMIC DNA]</scope>
    <source>
        <strain evidence="4">B10K-DU-012-80</strain>
    </source>
</reference>
<dbReference type="OrthoDB" id="8930856at2759"/>
<feature type="region of interest" description="Disordered" evidence="2">
    <location>
        <begin position="1632"/>
        <end position="1656"/>
    </location>
</feature>
<gene>
    <name evidence="4" type="primary">Nckap5</name>
    <name evidence="4" type="ORF">BUCABY_R00778</name>
</gene>
<feature type="compositionally biased region" description="Basic and acidic residues" evidence="2">
    <location>
        <begin position="1992"/>
        <end position="2001"/>
    </location>
</feature>
<protein>
    <submittedName>
        <fullName evidence="4">NCKP5 protein</fullName>
    </submittedName>
</protein>
<feature type="compositionally biased region" description="Polar residues" evidence="2">
    <location>
        <begin position="1178"/>
        <end position="1187"/>
    </location>
</feature>
<dbReference type="GO" id="GO:0001578">
    <property type="term" value="P:microtubule bundle formation"/>
    <property type="evidence" value="ECO:0007669"/>
    <property type="project" value="TreeGrafter"/>
</dbReference>
<feature type="region of interest" description="Disordered" evidence="2">
    <location>
        <begin position="773"/>
        <end position="897"/>
    </location>
</feature>
<feature type="compositionally biased region" description="Low complexity" evidence="2">
    <location>
        <begin position="1052"/>
        <end position="1063"/>
    </location>
</feature>
<evidence type="ECO:0000256" key="1">
    <source>
        <dbReference type="SAM" id="Coils"/>
    </source>
</evidence>
<comment type="caution">
    <text evidence="4">The sequence shown here is derived from an EMBL/GenBank/DDBJ whole genome shotgun (WGS) entry which is preliminary data.</text>
</comment>
<feature type="region of interest" description="Disordered" evidence="2">
    <location>
        <begin position="1242"/>
        <end position="1362"/>
    </location>
</feature>
<feature type="domain" description="Nck-associated protein 5 C-terminal" evidence="3">
    <location>
        <begin position="1474"/>
        <end position="1759"/>
    </location>
</feature>
<dbReference type="PANTHER" id="PTHR21740:SF0">
    <property type="entry name" value="NCK-ASSOCIATED PROTEIN 5"/>
    <property type="match status" value="1"/>
</dbReference>
<feature type="non-terminal residue" evidence="4">
    <location>
        <position position="1"/>
    </location>
</feature>
<dbReference type="PANTHER" id="PTHR21740">
    <property type="entry name" value="NCK-ASSOCIATED PROTEIN 5"/>
    <property type="match status" value="1"/>
</dbReference>
<feature type="compositionally biased region" description="Polar residues" evidence="2">
    <location>
        <begin position="1288"/>
        <end position="1306"/>
    </location>
</feature>
<feature type="compositionally biased region" description="Low complexity" evidence="2">
    <location>
        <begin position="1632"/>
        <end position="1642"/>
    </location>
</feature>
<feature type="region of interest" description="Disordered" evidence="2">
    <location>
        <begin position="1491"/>
        <end position="1512"/>
    </location>
</feature>
<evidence type="ECO:0000259" key="3">
    <source>
        <dbReference type="Pfam" id="PF15246"/>
    </source>
</evidence>
<feature type="compositionally biased region" description="Polar residues" evidence="2">
    <location>
        <begin position="1321"/>
        <end position="1353"/>
    </location>
</feature>
<keyword evidence="1" id="KW-0175">Coiled coil</keyword>
<dbReference type="InterPro" id="IPR032769">
    <property type="entry name" value="NCKAP5_C"/>
</dbReference>
<accession>A0A7K4YF24</accession>
<evidence type="ECO:0000313" key="4">
    <source>
        <dbReference type="EMBL" id="NWR57670.1"/>
    </source>
</evidence>
<feature type="region of interest" description="Disordered" evidence="2">
    <location>
        <begin position="1051"/>
        <end position="1100"/>
    </location>
</feature>
<feature type="compositionally biased region" description="Basic and acidic residues" evidence="2">
    <location>
        <begin position="1189"/>
        <end position="1200"/>
    </location>
</feature>